<dbReference type="EMBL" id="GAMC01010302">
    <property type="protein sequence ID" value="JAB96253.1"/>
    <property type="molecule type" value="mRNA"/>
</dbReference>
<dbReference type="GO" id="GO:0004750">
    <property type="term" value="F:D-ribulose-phosphate 3-epimerase activity"/>
    <property type="evidence" value="ECO:0007669"/>
    <property type="project" value="UniProtKB-EC"/>
</dbReference>
<dbReference type="FunFam" id="3.20.20.70:FF:000074">
    <property type="entry name" value="Ribulose-phosphate 3-epimerase"/>
    <property type="match status" value="1"/>
</dbReference>
<dbReference type="InterPro" id="IPR011060">
    <property type="entry name" value="RibuloseP-bd_barrel"/>
</dbReference>
<dbReference type="InterPro" id="IPR013785">
    <property type="entry name" value="Aldolase_TIM"/>
</dbReference>
<evidence type="ECO:0000256" key="3">
    <source>
        <dbReference type="ARBA" id="ARBA00001941"/>
    </source>
</evidence>
<dbReference type="GeneID" id="105664417"/>
<protein>
    <recommendedName>
        <fullName evidence="9 13">Ribulose-phosphate 3-epimerase</fullName>
        <ecNumber evidence="8 13">5.1.3.1</ecNumber>
    </recommendedName>
</protein>
<dbReference type="EMBL" id="CAJHJT010000056">
    <property type="protein sequence ID" value="CAD7014002.1"/>
    <property type="molecule type" value="Genomic_DNA"/>
</dbReference>
<evidence type="ECO:0000313" key="18">
    <source>
        <dbReference type="EMBL" id="JAB96248.1"/>
    </source>
</evidence>
<comment type="cofactor">
    <cofactor evidence="5">
        <name>Fe(2+)</name>
        <dbReference type="ChEBI" id="CHEBI:29033"/>
    </cofactor>
</comment>
<dbReference type="Proteomes" id="UP000606786">
    <property type="component" value="Unassembled WGS sequence"/>
</dbReference>
<keyword evidence="15" id="KW-0170">Cobalt</keyword>
<keyword evidence="11 15" id="KW-0862">Zinc</keyword>
<dbReference type="EMBL" id="GAMC01010307">
    <property type="protein sequence ID" value="JAB96248.1"/>
    <property type="molecule type" value="mRNA"/>
</dbReference>
<evidence type="ECO:0000256" key="16">
    <source>
        <dbReference type="PIRSR" id="PIRSR001461-3"/>
    </source>
</evidence>
<accession>W8BGZ2</accession>
<keyword evidence="10 15" id="KW-0479">Metal-binding</keyword>
<dbReference type="GO" id="GO:0046872">
    <property type="term" value="F:metal ion binding"/>
    <property type="evidence" value="ECO:0007669"/>
    <property type="project" value="UniProtKB-KW"/>
</dbReference>
<comment type="similarity">
    <text evidence="7 13">Belongs to the ribulose-phosphate 3-epimerase family.</text>
</comment>
<dbReference type="GO" id="GO:0005975">
    <property type="term" value="P:carbohydrate metabolic process"/>
    <property type="evidence" value="ECO:0007669"/>
    <property type="project" value="InterPro"/>
</dbReference>
<feature type="binding site" evidence="16">
    <location>
        <position position="10"/>
    </location>
    <ligand>
        <name>substrate</name>
    </ligand>
</feature>
<comment type="cofactor">
    <cofactor evidence="15">
        <name>a divalent metal cation</name>
        <dbReference type="ChEBI" id="CHEBI:60240"/>
    </cofactor>
    <text evidence="15">Binds 1 divalent metal cation per subunit.</text>
</comment>
<keyword evidence="19" id="KW-1185">Reference proteome</keyword>
<dbReference type="PROSITE" id="PS01085">
    <property type="entry name" value="RIBUL_P_3_EPIMER_1"/>
    <property type="match status" value="1"/>
</dbReference>
<evidence type="ECO:0000256" key="13">
    <source>
        <dbReference type="PIRNR" id="PIRNR001461"/>
    </source>
</evidence>
<comment type="cofactor">
    <cofactor evidence="2">
        <name>Mn(2+)</name>
        <dbReference type="ChEBI" id="CHEBI:29035"/>
    </cofactor>
</comment>
<evidence type="ECO:0000256" key="14">
    <source>
        <dbReference type="PIRSR" id="PIRSR001461-1"/>
    </source>
</evidence>
<evidence type="ECO:0000313" key="17">
    <source>
        <dbReference type="EMBL" id="CAD7014002.1"/>
    </source>
</evidence>
<evidence type="ECO:0000256" key="9">
    <source>
        <dbReference type="ARBA" id="ARBA00013920"/>
    </source>
</evidence>
<comment type="pathway">
    <text evidence="6">Carbohydrate degradation; pentose phosphate pathway; D-xylulose 5-phosphate from D-ribulose 5-phosphate (non-oxidative stage): step 1/1.</text>
</comment>
<reference evidence="18" key="1">
    <citation type="submission" date="2013-07" db="EMBL/GenBank/DDBJ databases">
        <authorList>
            <person name="Geib S."/>
        </authorList>
    </citation>
    <scope>NUCLEOTIDE SEQUENCE</scope>
</reference>
<dbReference type="GO" id="GO:0006098">
    <property type="term" value="P:pentose-phosphate shunt"/>
    <property type="evidence" value="ECO:0007669"/>
    <property type="project" value="InterPro"/>
</dbReference>
<dbReference type="InterPro" id="IPR026019">
    <property type="entry name" value="Ribul_P_3_epim"/>
</dbReference>
<keyword evidence="13" id="KW-0119">Carbohydrate metabolism</keyword>
<dbReference type="EC" id="5.1.3.1" evidence="8 13"/>
<keyword evidence="15" id="KW-0464">Manganese</keyword>
<dbReference type="Gene3D" id="3.20.20.70">
    <property type="entry name" value="Aldolase class I"/>
    <property type="match status" value="1"/>
</dbReference>
<feature type="binding site" evidence="16">
    <location>
        <position position="69"/>
    </location>
    <ligand>
        <name>substrate</name>
    </ligand>
</feature>
<comment type="catalytic activity">
    <reaction evidence="1 13">
        <text>D-ribulose 5-phosphate = D-xylulose 5-phosphate</text>
        <dbReference type="Rhea" id="RHEA:13677"/>
        <dbReference type="ChEBI" id="CHEBI:57737"/>
        <dbReference type="ChEBI" id="CHEBI:58121"/>
        <dbReference type="EC" id="5.1.3.1"/>
    </reaction>
</comment>
<dbReference type="HAMAP" id="MF_02227">
    <property type="entry name" value="RPE"/>
    <property type="match status" value="1"/>
</dbReference>
<feature type="binding site" evidence="16">
    <location>
        <begin position="146"/>
        <end position="149"/>
    </location>
    <ligand>
        <name>substrate</name>
    </ligand>
</feature>
<evidence type="ECO:0000256" key="15">
    <source>
        <dbReference type="PIRSR" id="PIRSR001461-2"/>
    </source>
</evidence>
<feature type="binding site" evidence="15">
    <location>
        <position position="35"/>
    </location>
    <ligand>
        <name>a divalent metal cation</name>
        <dbReference type="ChEBI" id="CHEBI:60240"/>
    </ligand>
</feature>
<evidence type="ECO:0000256" key="8">
    <source>
        <dbReference type="ARBA" id="ARBA00013188"/>
    </source>
</evidence>
<evidence type="ECO:0000256" key="4">
    <source>
        <dbReference type="ARBA" id="ARBA00001947"/>
    </source>
</evidence>
<dbReference type="PIRSF" id="PIRSF001461">
    <property type="entry name" value="RPE"/>
    <property type="match status" value="1"/>
</dbReference>
<feature type="binding site" evidence="16">
    <location>
        <position position="177"/>
    </location>
    <ligand>
        <name>substrate</name>
    </ligand>
</feature>
<dbReference type="SUPFAM" id="SSF51366">
    <property type="entry name" value="Ribulose-phoshate binding barrel"/>
    <property type="match status" value="1"/>
</dbReference>
<dbReference type="AlphaFoldDB" id="W8BGZ2"/>
<comment type="cofactor">
    <cofactor evidence="3">
        <name>Co(2+)</name>
        <dbReference type="ChEBI" id="CHEBI:48828"/>
    </cofactor>
</comment>
<evidence type="ECO:0000256" key="2">
    <source>
        <dbReference type="ARBA" id="ARBA00001936"/>
    </source>
</evidence>
<sequence>MPVQAKIGPSILNADLADLANESQKLINNGADYLHLDVMDGHFVPNLTFGHSLVKCLRNKIKKEFFETHMMVSRPDQWIEPMADAGVDLYTFHIEPVMAEVSSVCRKVRESGMKVGLALKPGTEVQVVEKYVDMADVVLVMTVEPGFGGQSFMGDMMPKVQWLREHYPNLDIEVDGGVGPKTIEACAKAGANMIVSGTAVIQASNQRDVINSLRSTVQKYTNNTCTHVH</sequence>
<evidence type="ECO:0000256" key="1">
    <source>
        <dbReference type="ARBA" id="ARBA00001782"/>
    </source>
</evidence>
<dbReference type="Pfam" id="PF00834">
    <property type="entry name" value="Ribul_P_3_epim"/>
    <property type="match status" value="1"/>
</dbReference>
<feature type="active site" description="Proton acceptor" evidence="14">
    <location>
        <position position="37"/>
    </location>
</feature>
<dbReference type="OrthoDB" id="1927044at2759"/>
<keyword evidence="12 13" id="KW-0413">Isomerase</keyword>
<evidence type="ECO:0000256" key="12">
    <source>
        <dbReference type="ARBA" id="ARBA00023235"/>
    </source>
</evidence>
<evidence type="ECO:0000256" key="11">
    <source>
        <dbReference type="ARBA" id="ARBA00022833"/>
    </source>
</evidence>
<feature type="active site" description="Proton donor" evidence="14">
    <location>
        <position position="175"/>
    </location>
</feature>
<dbReference type="InterPro" id="IPR000056">
    <property type="entry name" value="Ribul_P_3_epim-like"/>
</dbReference>
<feature type="binding site" evidence="15">
    <location>
        <position position="37"/>
    </location>
    <ligand>
        <name>a divalent metal cation</name>
        <dbReference type="ChEBI" id="CHEBI:60240"/>
    </ligand>
</feature>
<evidence type="ECO:0000256" key="10">
    <source>
        <dbReference type="ARBA" id="ARBA00022723"/>
    </source>
</evidence>
<dbReference type="NCBIfam" id="TIGR01163">
    <property type="entry name" value="rpe"/>
    <property type="match status" value="1"/>
</dbReference>
<evidence type="ECO:0000256" key="5">
    <source>
        <dbReference type="ARBA" id="ARBA00001954"/>
    </source>
</evidence>
<dbReference type="KEGG" id="ccat:105664417"/>
<comment type="cofactor">
    <cofactor evidence="4">
        <name>Zn(2+)</name>
        <dbReference type="ChEBI" id="CHEBI:29105"/>
    </cofactor>
</comment>
<reference evidence="18" key="2">
    <citation type="journal article" date="2014" name="BMC Genomics">
        <title>A genomic perspective to assessing quality of mass-reared SIT flies used in Mediterranean fruit fly (Ceratitis capitata) eradication in California.</title>
        <authorList>
            <person name="Calla B."/>
            <person name="Hall B."/>
            <person name="Hou S."/>
            <person name="Geib S.M."/>
        </authorList>
    </citation>
    <scope>NUCLEOTIDE SEQUENCE</scope>
</reference>
<feature type="binding site" evidence="15">
    <location>
        <position position="69"/>
    </location>
    <ligand>
        <name>a divalent metal cation</name>
        <dbReference type="ChEBI" id="CHEBI:60240"/>
    </ligand>
</feature>
<dbReference type="PROSITE" id="PS01086">
    <property type="entry name" value="RIBUL_P_3_EPIMER_2"/>
    <property type="match status" value="1"/>
</dbReference>
<evidence type="ECO:0000256" key="6">
    <source>
        <dbReference type="ARBA" id="ARBA00005016"/>
    </source>
</evidence>
<dbReference type="EMBL" id="GAMC01010304">
    <property type="protein sequence ID" value="JAB96251.1"/>
    <property type="molecule type" value="mRNA"/>
</dbReference>
<feature type="binding site" evidence="16">
    <location>
        <begin position="197"/>
        <end position="198"/>
    </location>
    <ligand>
        <name>substrate</name>
    </ligand>
</feature>
<dbReference type="NCBIfam" id="NF004076">
    <property type="entry name" value="PRK05581.1-4"/>
    <property type="match status" value="1"/>
</dbReference>
<proteinExistence type="evidence at transcript level"/>
<evidence type="ECO:0000313" key="19">
    <source>
        <dbReference type="Proteomes" id="UP000606786"/>
    </source>
</evidence>
<dbReference type="CDD" id="cd00429">
    <property type="entry name" value="RPE"/>
    <property type="match status" value="1"/>
</dbReference>
<name>W8BGZ2_CERCA</name>
<evidence type="ECO:0000256" key="7">
    <source>
        <dbReference type="ARBA" id="ARBA00009541"/>
    </source>
</evidence>
<dbReference type="CTD" id="6120"/>
<dbReference type="PANTHER" id="PTHR11749">
    <property type="entry name" value="RIBULOSE-5-PHOSPHATE-3-EPIMERASE"/>
    <property type="match status" value="1"/>
</dbReference>
<organism evidence="18">
    <name type="scientific">Ceratitis capitata</name>
    <name type="common">Mediterranean fruit fly</name>
    <name type="synonym">Tephritis capitata</name>
    <dbReference type="NCBI Taxonomy" id="7213"/>
    <lineage>
        <taxon>Eukaryota</taxon>
        <taxon>Metazoa</taxon>
        <taxon>Ecdysozoa</taxon>
        <taxon>Arthropoda</taxon>
        <taxon>Hexapoda</taxon>
        <taxon>Insecta</taxon>
        <taxon>Pterygota</taxon>
        <taxon>Neoptera</taxon>
        <taxon>Endopterygota</taxon>
        <taxon>Diptera</taxon>
        <taxon>Brachycera</taxon>
        <taxon>Muscomorpha</taxon>
        <taxon>Tephritoidea</taxon>
        <taxon>Tephritidae</taxon>
        <taxon>Ceratitis</taxon>
        <taxon>Ceratitis</taxon>
    </lineage>
</organism>
<feature type="binding site" evidence="15">
    <location>
        <position position="175"/>
    </location>
    <ligand>
        <name>a divalent metal cation</name>
        <dbReference type="ChEBI" id="CHEBI:60240"/>
    </ligand>
</feature>
<reference evidence="17" key="3">
    <citation type="submission" date="2020-11" db="EMBL/GenBank/DDBJ databases">
        <authorList>
            <person name="Whitehead M."/>
        </authorList>
    </citation>
    <scope>NUCLEOTIDE SEQUENCE</scope>
    <source>
        <strain evidence="17">EGII</strain>
    </source>
</reference>
<gene>
    <name evidence="18" type="primary">RPE</name>
    <name evidence="17" type="ORF">CCAP1982_LOCUS22009</name>
</gene>